<accession>A0A8D9E9J9</accession>
<dbReference type="EMBL" id="HBUF01451702">
    <property type="protein sequence ID" value="CAG6743655.1"/>
    <property type="molecule type" value="Transcribed_RNA"/>
</dbReference>
<organism evidence="1">
    <name type="scientific">Cacopsylla melanoneura</name>
    <dbReference type="NCBI Taxonomy" id="428564"/>
    <lineage>
        <taxon>Eukaryota</taxon>
        <taxon>Metazoa</taxon>
        <taxon>Ecdysozoa</taxon>
        <taxon>Arthropoda</taxon>
        <taxon>Hexapoda</taxon>
        <taxon>Insecta</taxon>
        <taxon>Pterygota</taxon>
        <taxon>Neoptera</taxon>
        <taxon>Paraneoptera</taxon>
        <taxon>Hemiptera</taxon>
        <taxon>Sternorrhyncha</taxon>
        <taxon>Psylloidea</taxon>
        <taxon>Psyllidae</taxon>
        <taxon>Psyllinae</taxon>
        <taxon>Cacopsylla</taxon>
    </lineage>
</organism>
<sequence>MSGGYSAILLKNMKVFEHTKLQRENALGSKVLNPSCSLVFGHDRRICRNHGLFRNQLLSQVRSVFYRICLHQFGYFTLLTHFNVTIRAFSSRRTNISNTAALLMQ</sequence>
<name>A0A8D9E9J9_9HEMI</name>
<reference evidence="1" key="1">
    <citation type="submission" date="2021-05" db="EMBL/GenBank/DDBJ databases">
        <authorList>
            <person name="Alioto T."/>
            <person name="Alioto T."/>
            <person name="Gomez Garrido J."/>
        </authorList>
    </citation>
    <scope>NUCLEOTIDE SEQUENCE</scope>
</reference>
<protein>
    <submittedName>
        <fullName evidence="1">Uncharacterized protein</fullName>
    </submittedName>
</protein>
<dbReference type="AlphaFoldDB" id="A0A8D9E9J9"/>
<evidence type="ECO:0000313" key="1">
    <source>
        <dbReference type="EMBL" id="CAG6743655.1"/>
    </source>
</evidence>
<proteinExistence type="predicted"/>